<feature type="domain" description="Enoyl reductase (ER)" evidence="1">
    <location>
        <begin position="7"/>
        <end position="300"/>
    </location>
</feature>
<dbReference type="AlphaFoldDB" id="H6MT92"/>
<proteinExistence type="predicted"/>
<sequence length="302" mass="30535">MRFDTYGGVDVLYVADVPTPTPGAGQVLVNVRAAGINPGEVAIREGVFHERWPATFPSGEGTDFAGVVADVGSGVTGVAVGDEVIGWTDDRASHAEYVVVDAEQLAVKPAEVGWEVAGGLAVVGFTATAAVAAVASTRGEVVVIAGAAGGVGTVAVQLVVATGATVIGLASEANHAWLASLGAIPVTYGPGQRERIEAAAGGGIDAFIDLFGGGYVALAIELGVAPDRINTIIDFAAVEEFGVKSDGQAQAQSAATLGRLASSIATGELVIPVAATYPLTQVREAYRELAKRHTHGKIVLIP</sequence>
<dbReference type="GO" id="GO:0016491">
    <property type="term" value="F:oxidoreductase activity"/>
    <property type="evidence" value="ECO:0007669"/>
    <property type="project" value="InterPro"/>
</dbReference>
<organism evidence="2 3">
    <name type="scientific">Gordonia polyisoprenivorans (strain DSM 44266 / VH2)</name>
    <dbReference type="NCBI Taxonomy" id="1112204"/>
    <lineage>
        <taxon>Bacteria</taxon>
        <taxon>Bacillati</taxon>
        <taxon>Actinomycetota</taxon>
        <taxon>Actinomycetes</taxon>
        <taxon>Mycobacteriales</taxon>
        <taxon>Gordoniaceae</taxon>
        <taxon>Gordonia</taxon>
    </lineage>
</organism>
<gene>
    <name evidence="2" type="ordered locus">GPOL_c03870</name>
</gene>
<dbReference type="SUPFAM" id="SSF51735">
    <property type="entry name" value="NAD(P)-binding Rossmann-fold domains"/>
    <property type="match status" value="1"/>
</dbReference>
<dbReference type="SUPFAM" id="SSF50129">
    <property type="entry name" value="GroES-like"/>
    <property type="match status" value="1"/>
</dbReference>
<evidence type="ECO:0000313" key="3">
    <source>
        <dbReference type="Proteomes" id="UP000009154"/>
    </source>
</evidence>
<dbReference type="InterPro" id="IPR036291">
    <property type="entry name" value="NAD(P)-bd_dom_sf"/>
</dbReference>
<dbReference type="CDD" id="cd05289">
    <property type="entry name" value="MDR_like_2"/>
    <property type="match status" value="1"/>
</dbReference>
<dbReference type="InterPro" id="IPR011032">
    <property type="entry name" value="GroES-like_sf"/>
</dbReference>
<dbReference type="EMBL" id="CP003119">
    <property type="protein sequence ID" value="AFA71458.1"/>
    <property type="molecule type" value="Genomic_DNA"/>
</dbReference>
<keyword evidence="3" id="KW-1185">Reference proteome</keyword>
<accession>H6MT92</accession>
<dbReference type="InterPro" id="IPR052585">
    <property type="entry name" value="Lipid_raft_assoc_Zn_ADH"/>
</dbReference>
<dbReference type="PANTHER" id="PTHR43482:SF1">
    <property type="entry name" value="PROTEIN AST1-RELATED"/>
    <property type="match status" value="1"/>
</dbReference>
<dbReference type="Gene3D" id="3.40.50.720">
    <property type="entry name" value="NAD(P)-binding Rossmann-like Domain"/>
    <property type="match status" value="1"/>
</dbReference>
<dbReference type="HOGENOM" id="CLU_026673_3_3_11"/>
<protein>
    <submittedName>
        <fullName evidence="2">Putative zinc-dependent dehydrogenase</fullName>
    </submittedName>
</protein>
<dbReference type="SMART" id="SM00829">
    <property type="entry name" value="PKS_ER"/>
    <property type="match status" value="1"/>
</dbReference>
<dbReference type="Pfam" id="PF08240">
    <property type="entry name" value="ADH_N"/>
    <property type="match status" value="1"/>
</dbReference>
<dbReference type="eggNOG" id="COG0604">
    <property type="taxonomic scope" value="Bacteria"/>
</dbReference>
<dbReference type="Gene3D" id="3.90.180.10">
    <property type="entry name" value="Medium-chain alcohol dehydrogenases, catalytic domain"/>
    <property type="match status" value="1"/>
</dbReference>
<dbReference type="Proteomes" id="UP000009154">
    <property type="component" value="Chromosome"/>
</dbReference>
<reference evidence="2 3" key="1">
    <citation type="journal article" date="2012" name="Appl. Environ. Microbiol.">
        <title>Involvement of two latex-clearing proteins during rubber degradation and insights into the subsequent degradation pathway revealed by the genome sequence of Gordonia polyisoprenivorans strain VH2.</title>
        <authorList>
            <person name="Hiessl S."/>
            <person name="Schuldes J."/>
            <person name="Thurmer A."/>
            <person name="Halbsguth T."/>
            <person name="Broker D."/>
            <person name="Angelov A."/>
            <person name="Liebl W."/>
            <person name="Daniel R."/>
            <person name="Steinbuchel A."/>
        </authorList>
    </citation>
    <scope>NUCLEOTIDE SEQUENCE [LARGE SCALE GENOMIC DNA]</scope>
    <source>
        <strain evidence="3">DSM 44266 / VH2</strain>
    </source>
</reference>
<evidence type="ECO:0000313" key="2">
    <source>
        <dbReference type="EMBL" id="AFA71458.1"/>
    </source>
</evidence>
<dbReference type="Pfam" id="PF13602">
    <property type="entry name" value="ADH_zinc_N_2"/>
    <property type="match status" value="1"/>
</dbReference>
<dbReference type="InterPro" id="IPR020843">
    <property type="entry name" value="ER"/>
</dbReference>
<dbReference type="STRING" id="1112204.GPOL_c03870"/>
<dbReference type="KEGG" id="gpo:GPOL_c03870"/>
<name>H6MT92_GORPV</name>
<dbReference type="InterPro" id="IPR013154">
    <property type="entry name" value="ADH-like_N"/>
</dbReference>
<dbReference type="PANTHER" id="PTHR43482">
    <property type="entry name" value="PROTEIN AST1-RELATED"/>
    <property type="match status" value="1"/>
</dbReference>
<evidence type="ECO:0000259" key="1">
    <source>
        <dbReference type="SMART" id="SM00829"/>
    </source>
</evidence>